<keyword evidence="1" id="KW-0732">Signal</keyword>
<evidence type="ECO:0000259" key="2">
    <source>
        <dbReference type="Pfam" id="PF18962"/>
    </source>
</evidence>
<dbReference type="RefSeq" id="WP_111062722.1">
    <property type="nucleotide sequence ID" value="NZ_JBHUCU010000016.1"/>
</dbReference>
<proteinExistence type="predicted"/>
<evidence type="ECO:0000313" key="3">
    <source>
        <dbReference type="EMBL" id="PZE17197.1"/>
    </source>
</evidence>
<name>A0A2W1MZ66_9FLAO</name>
<reference evidence="3 4" key="1">
    <citation type="submission" date="2018-06" db="EMBL/GenBank/DDBJ databases">
        <title>The draft genome sequence of Crocinitomix sp. SM1701.</title>
        <authorList>
            <person name="Zhang X."/>
        </authorList>
    </citation>
    <scope>NUCLEOTIDE SEQUENCE [LARGE SCALE GENOMIC DNA]</scope>
    <source>
        <strain evidence="3 4">SM1701</strain>
    </source>
</reference>
<organism evidence="3 4">
    <name type="scientific">Putridiphycobacter roseus</name>
    <dbReference type="NCBI Taxonomy" id="2219161"/>
    <lineage>
        <taxon>Bacteria</taxon>
        <taxon>Pseudomonadati</taxon>
        <taxon>Bacteroidota</taxon>
        <taxon>Flavobacteriia</taxon>
        <taxon>Flavobacteriales</taxon>
        <taxon>Crocinitomicaceae</taxon>
        <taxon>Putridiphycobacter</taxon>
    </lineage>
</organism>
<dbReference type="NCBIfam" id="TIGR04183">
    <property type="entry name" value="Por_Secre_tail"/>
    <property type="match status" value="1"/>
</dbReference>
<dbReference type="InterPro" id="IPR026444">
    <property type="entry name" value="Secre_tail"/>
</dbReference>
<evidence type="ECO:0000313" key="4">
    <source>
        <dbReference type="Proteomes" id="UP000249248"/>
    </source>
</evidence>
<dbReference type="OrthoDB" id="9805017at2"/>
<dbReference type="AlphaFoldDB" id="A0A2W1MZ66"/>
<dbReference type="Gene3D" id="2.40.128.720">
    <property type="match status" value="1"/>
</dbReference>
<protein>
    <recommendedName>
        <fullName evidence="2">Secretion system C-terminal sorting domain-containing protein</fullName>
    </recommendedName>
</protein>
<dbReference type="Pfam" id="PF18962">
    <property type="entry name" value="Por_Secre_tail"/>
    <property type="match status" value="1"/>
</dbReference>
<feature type="domain" description="Secretion system C-terminal sorting" evidence="2">
    <location>
        <begin position="342"/>
        <end position="404"/>
    </location>
</feature>
<comment type="caution">
    <text evidence="3">The sequence shown here is derived from an EMBL/GenBank/DDBJ whole genome shotgun (WGS) entry which is preliminary data.</text>
</comment>
<accession>A0A2W1MZ66</accession>
<dbReference type="Proteomes" id="UP000249248">
    <property type="component" value="Unassembled WGS sequence"/>
</dbReference>
<dbReference type="EMBL" id="QKSB01000004">
    <property type="protein sequence ID" value="PZE17197.1"/>
    <property type="molecule type" value="Genomic_DNA"/>
</dbReference>
<sequence length="409" mass="46330">MKNLLLLTAVLVTSASFGQKTLFSVVHKQIDALGTVVLADSTAYGYTSTPYLFNEFKPKFGFSDDYMNIFVEDQLVHANTKDVYYYDWSNVLYTAEAHVNILSNGLITTSENTIASNRTLYTYTPQGKKAMVITQSYDGTSWNNEDSTIFNYDALGNKIYRAEYHFNAGSAFIDELDSLTYQAGTSNLTQSSTYKPFMGNLEANYRSTITWVNGKVDKIDLFSGAGPNAFLWKFRMFYQYSGNLVSTYDLHPVYSNIVSTNIFESAVFTFNQQNDPLTFTSNTNGVMNYSFEYIYDNEGFLNQMKRYYYNHNDSVVELGDVTDYNFANVASVEQVSTLNIVLYPNPTTDFLHIQSETAIERLQIVNINGQTMLTQNNSNDVDVSHLSKGTYIIYGNAADKSFKQTFIKE</sequence>
<evidence type="ECO:0000256" key="1">
    <source>
        <dbReference type="ARBA" id="ARBA00022729"/>
    </source>
</evidence>
<keyword evidence="4" id="KW-1185">Reference proteome</keyword>
<gene>
    <name evidence="3" type="ORF">DNU06_07950</name>
</gene>